<dbReference type="STRING" id="31234.E3NUQ3"/>
<keyword evidence="3" id="KW-0539">Nucleus</keyword>
<evidence type="ECO:0000256" key="2">
    <source>
        <dbReference type="ARBA" id="ARBA00022776"/>
    </source>
</evidence>
<dbReference type="PANTHER" id="PTHR18937">
    <property type="entry name" value="STRUCTURAL MAINTENANCE OF CHROMOSOMES SMC FAMILY MEMBER"/>
    <property type="match status" value="1"/>
</dbReference>
<dbReference type="InParanoid" id="E3NUQ3"/>
<name>E3NUQ3_CAERE</name>
<dbReference type="AlphaFoldDB" id="E3NUQ3"/>
<keyword evidence="8" id="KW-1185">Reference proteome</keyword>
<reference evidence="7" key="1">
    <citation type="submission" date="2007-07" db="EMBL/GenBank/DDBJ databases">
        <title>PCAP assembly of the Caenorhabditis remanei genome.</title>
        <authorList>
            <consortium name="The Caenorhabditis remanei Sequencing Consortium"/>
            <person name="Wilson R.K."/>
        </authorList>
    </citation>
    <scope>NUCLEOTIDE SEQUENCE [LARGE SCALE GENOMIC DNA]</scope>
    <source>
        <strain evidence="7">PB4641</strain>
    </source>
</reference>
<evidence type="ECO:0000256" key="5">
    <source>
        <dbReference type="SAM" id="Coils"/>
    </source>
</evidence>
<feature type="region of interest" description="Disordered" evidence="6">
    <location>
        <begin position="146"/>
        <end position="171"/>
    </location>
</feature>
<dbReference type="Proteomes" id="UP000008281">
    <property type="component" value="Unassembled WGS sequence"/>
</dbReference>
<dbReference type="PANTHER" id="PTHR18937:SF12">
    <property type="entry name" value="STRUCTURAL MAINTENANCE OF CHROMOSOMES PROTEIN"/>
    <property type="match status" value="1"/>
</dbReference>
<feature type="non-terminal residue" evidence="7">
    <location>
        <position position="1"/>
    </location>
</feature>
<feature type="coiled-coil region" evidence="5">
    <location>
        <begin position="49"/>
        <end position="125"/>
    </location>
</feature>
<dbReference type="HOGENOM" id="CLU_1118050_0_0_1"/>
<dbReference type="GO" id="GO:0005634">
    <property type="term" value="C:nucleus"/>
    <property type="evidence" value="ECO:0007669"/>
    <property type="project" value="TreeGrafter"/>
</dbReference>
<dbReference type="GO" id="GO:0005524">
    <property type="term" value="F:ATP binding"/>
    <property type="evidence" value="ECO:0007669"/>
    <property type="project" value="InterPro"/>
</dbReference>
<dbReference type="SUPFAM" id="SSF75553">
    <property type="entry name" value="Smc hinge domain"/>
    <property type="match status" value="1"/>
</dbReference>
<keyword evidence="2" id="KW-0498">Mitosis</keyword>
<keyword evidence="4" id="KW-0131">Cell cycle</keyword>
<dbReference type="FunCoup" id="E3NUQ3">
    <property type="interactions" value="115"/>
</dbReference>
<proteinExistence type="predicted"/>
<dbReference type="eggNOG" id="KOG0018">
    <property type="taxonomic scope" value="Eukaryota"/>
</dbReference>
<evidence type="ECO:0000256" key="6">
    <source>
        <dbReference type="SAM" id="MobiDB-lite"/>
    </source>
</evidence>
<dbReference type="GO" id="GO:0051301">
    <property type="term" value="P:cell division"/>
    <property type="evidence" value="ECO:0007669"/>
    <property type="project" value="UniProtKB-KW"/>
</dbReference>
<dbReference type="GO" id="GO:0007062">
    <property type="term" value="P:sister chromatid cohesion"/>
    <property type="evidence" value="ECO:0007669"/>
    <property type="project" value="TreeGrafter"/>
</dbReference>
<keyword evidence="1" id="KW-0132">Cell division</keyword>
<evidence type="ECO:0000256" key="4">
    <source>
        <dbReference type="ARBA" id="ARBA00023306"/>
    </source>
</evidence>
<evidence type="ECO:0000313" key="8">
    <source>
        <dbReference type="Proteomes" id="UP000008281"/>
    </source>
</evidence>
<evidence type="ECO:0000256" key="1">
    <source>
        <dbReference type="ARBA" id="ARBA00022618"/>
    </source>
</evidence>
<dbReference type="InterPro" id="IPR036277">
    <property type="entry name" value="SMC_hinge_sf"/>
</dbReference>
<dbReference type="GO" id="GO:0003677">
    <property type="term" value="F:DNA binding"/>
    <property type="evidence" value="ECO:0007669"/>
    <property type="project" value="TreeGrafter"/>
</dbReference>
<dbReference type="Gene3D" id="3.30.70.1620">
    <property type="match status" value="1"/>
</dbReference>
<dbReference type="GO" id="GO:0008278">
    <property type="term" value="C:cohesin complex"/>
    <property type="evidence" value="ECO:0007669"/>
    <property type="project" value="TreeGrafter"/>
</dbReference>
<evidence type="ECO:0000256" key="3">
    <source>
        <dbReference type="ARBA" id="ARBA00023242"/>
    </source>
</evidence>
<accession>E3NUQ3</accession>
<evidence type="ECO:0000313" key="7">
    <source>
        <dbReference type="EMBL" id="EFO96081.1"/>
    </source>
</evidence>
<dbReference type="OrthoDB" id="413649at2759"/>
<organism evidence="8">
    <name type="scientific">Caenorhabditis remanei</name>
    <name type="common">Caenorhabditis vulgaris</name>
    <dbReference type="NCBI Taxonomy" id="31234"/>
    <lineage>
        <taxon>Eukaryota</taxon>
        <taxon>Metazoa</taxon>
        <taxon>Ecdysozoa</taxon>
        <taxon>Nematoda</taxon>
        <taxon>Chromadorea</taxon>
        <taxon>Rhabditida</taxon>
        <taxon>Rhabditina</taxon>
        <taxon>Rhabditomorpha</taxon>
        <taxon>Rhabditoidea</taxon>
        <taxon>Rhabditidae</taxon>
        <taxon>Peloderinae</taxon>
        <taxon>Caenorhabditis</taxon>
    </lineage>
</organism>
<sequence length="249" mass="28760">CENQEDAKQLAYGGTDLRDRYKAVSMDGTLFQQSGVMSGGSADLRAKSKKWDEKVVKQLREKRDDLNEKIADLQKNRRREIEVEGERSKIASSEQRLQIWKKELKNLREMQLERLQNELEGLTAELNMLPVSQIEKSYKEMKSKEKAAASDLKKHTESMKEAKEVLDEKKETATRLETEWNEVKKLAQVAMKEFTKAEKELLRLESLLTKKQYERHSLLHSVKLGQLALPLKSGSMADVEYEEDDGGER</sequence>
<dbReference type="EMBL" id="DS270640">
    <property type="protein sequence ID" value="EFO96081.1"/>
    <property type="molecule type" value="Genomic_DNA"/>
</dbReference>
<protein>
    <submittedName>
        <fullName evidence="7">Uncharacterized protein</fullName>
    </submittedName>
</protein>
<gene>
    <name evidence="7" type="ORF">CRE_11629</name>
</gene>
<keyword evidence="5" id="KW-0175">Coiled coil</keyword>